<evidence type="ECO:0000259" key="1">
    <source>
        <dbReference type="Pfam" id="PF13649"/>
    </source>
</evidence>
<comment type="caution">
    <text evidence="2">The sequence shown here is derived from an EMBL/GenBank/DDBJ whole genome shotgun (WGS) entry which is preliminary data.</text>
</comment>
<evidence type="ECO:0000313" key="3">
    <source>
        <dbReference type="Proteomes" id="UP001566331"/>
    </source>
</evidence>
<reference evidence="2 3" key="1">
    <citation type="submission" date="2024-07" db="EMBL/GenBank/DDBJ databases">
        <title>Luteimonas salilacus sp. nov., isolated from the shore soil of Salt Lake in Tibet of China.</title>
        <authorList>
            <person name="Zhang X."/>
            <person name="Li A."/>
        </authorList>
    </citation>
    <scope>NUCLEOTIDE SEQUENCE [LARGE SCALE GENOMIC DNA]</scope>
    <source>
        <strain evidence="2 3">B3-2-R+30</strain>
    </source>
</reference>
<dbReference type="CDD" id="cd02440">
    <property type="entry name" value="AdoMet_MTases"/>
    <property type="match status" value="1"/>
</dbReference>
<dbReference type="Gene3D" id="3.40.50.150">
    <property type="entry name" value="Vaccinia Virus protein VP39"/>
    <property type="match status" value="1"/>
</dbReference>
<dbReference type="EC" id="2.1.1.-" evidence="2"/>
<organism evidence="2 3">
    <name type="scientific">Luteimonas salinilitoris</name>
    <dbReference type="NCBI Taxonomy" id="3237697"/>
    <lineage>
        <taxon>Bacteria</taxon>
        <taxon>Pseudomonadati</taxon>
        <taxon>Pseudomonadota</taxon>
        <taxon>Gammaproteobacteria</taxon>
        <taxon>Lysobacterales</taxon>
        <taxon>Lysobacteraceae</taxon>
        <taxon>Luteimonas</taxon>
    </lineage>
</organism>
<dbReference type="GO" id="GO:0008168">
    <property type="term" value="F:methyltransferase activity"/>
    <property type="evidence" value="ECO:0007669"/>
    <property type="project" value="UniProtKB-KW"/>
</dbReference>
<dbReference type="GO" id="GO:0032259">
    <property type="term" value="P:methylation"/>
    <property type="evidence" value="ECO:0007669"/>
    <property type="project" value="UniProtKB-KW"/>
</dbReference>
<evidence type="ECO:0000313" key="2">
    <source>
        <dbReference type="EMBL" id="MEZ0476920.1"/>
    </source>
</evidence>
<dbReference type="InterPro" id="IPR041698">
    <property type="entry name" value="Methyltransf_25"/>
</dbReference>
<protein>
    <submittedName>
        <fullName evidence="2">Class I SAM-dependent methyltransferase</fullName>
        <ecNumber evidence="2">2.1.1.-</ecNumber>
    </submittedName>
</protein>
<feature type="domain" description="Methyltransferase" evidence="1">
    <location>
        <begin position="67"/>
        <end position="159"/>
    </location>
</feature>
<accession>A0ABV4HVX7</accession>
<dbReference type="Pfam" id="PF13649">
    <property type="entry name" value="Methyltransf_25"/>
    <property type="match status" value="1"/>
</dbReference>
<dbReference type="Proteomes" id="UP001566331">
    <property type="component" value="Unassembled WGS sequence"/>
</dbReference>
<proteinExistence type="predicted"/>
<keyword evidence="2" id="KW-0489">Methyltransferase</keyword>
<dbReference type="SUPFAM" id="SSF53335">
    <property type="entry name" value="S-adenosyl-L-methionine-dependent methyltransferases"/>
    <property type="match status" value="1"/>
</dbReference>
<keyword evidence="2" id="KW-0808">Transferase</keyword>
<dbReference type="InterPro" id="IPR029063">
    <property type="entry name" value="SAM-dependent_MTases_sf"/>
</dbReference>
<sequence>MTLSSEQEHIGQKWAAKKTPVRPRWWASDRIKQHINAKAGVSSPSMHAGFNHLLGSLGQRFKKGISVACGPARKEMRLLRAGIVSHFECYEFSQERIDQGHQLAEAQGLADRIQFHRADAMAMALPDDYDLVYWNNALHHMMDVKRAVWWNRERLKKGGYFAMDDYVGPTGFQWDEAHLFHVNNFRASLPERVFKHPRSSAKRLPRIVPKPDAALLWAKDPSEAADSSMILPSLKKYFPTAEILKTGGAIYHTALNNILANIDENDDVDILDEALSLDDHMIELGYTNYAIALAQR</sequence>
<dbReference type="RefSeq" id="WP_370565911.1">
    <property type="nucleotide sequence ID" value="NZ_JBFWIB010000039.1"/>
</dbReference>
<gene>
    <name evidence="2" type="ORF">AB6713_20290</name>
</gene>
<name>A0ABV4HVX7_9GAMM</name>
<keyword evidence="3" id="KW-1185">Reference proteome</keyword>
<dbReference type="EMBL" id="JBFWIC010000065">
    <property type="protein sequence ID" value="MEZ0476920.1"/>
    <property type="molecule type" value="Genomic_DNA"/>
</dbReference>